<evidence type="ECO:0000313" key="2">
    <source>
        <dbReference type="EMBL" id="KAA6185276.1"/>
    </source>
</evidence>
<proteinExistence type="predicted"/>
<dbReference type="AlphaFoldDB" id="A0A5M8FNP1"/>
<organism evidence="2 3">
    <name type="scientific">Thiohalocapsa marina</name>
    <dbReference type="NCBI Taxonomy" id="424902"/>
    <lineage>
        <taxon>Bacteria</taxon>
        <taxon>Pseudomonadati</taxon>
        <taxon>Pseudomonadota</taxon>
        <taxon>Gammaproteobacteria</taxon>
        <taxon>Chromatiales</taxon>
        <taxon>Chromatiaceae</taxon>
        <taxon>Thiohalocapsa</taxon>
    </lineage>
</organism>
<sequence length="343" mass="38563">MNALVHKVESAIAKGDTLTSCKRRIVDAMSADFPYCDGADTTFCRGCYETLVERLFEKLDCAPCTTDEINKEIKVAEQDFRQWERDIKKFILEFQHEYQARSDEFLASHGNLRRNASGLLGGNQEEASSNLRGQLARAADTEFYWLGMHVAQTLPGYEDGIERVIKAARDQGAETISGIDWRHFSPMLIDLFARQWIDDPSEREVFVEYIGQREALRYSVLQHGGLLKRLGLRDWKRGADTWLPTLAHAATPAFADKVASAEPDTMPSDPAPIHADPDVVQVETGSAGYRERIRAYRQGAIHALAALRANRRQRNRKETIRRIKAQGVEALLAVTFGDGPTDP</sequence>
<dbReference type="RefSeq" id="WP_150092665.1">
    <property type="nucleotide sequence ID" value="NZ_VWXX01000011.1"/>
</dbReference>
<accession>A0A5M8FNP1</accession>
<comment type="caution">
    <text evidence="2">The sequence shown here is derived from an EMBL/GenBank/DDBJ whole genome shotgun (WGS) entry which is preliminary data.</text>
</comment>
<dbReference type="Proteomes" id="UP000322981">
    <property type="component" value="Unassembled WGS sequence"/>
</dbReference>
<protein>
    <submittedName>
        <fullName evidence="2">Uncharacterized protein</fullName>
    </submittedName>
</protein>
<keyword evidence="3" id="KW-1185">Reference proteome</keyword>
<name>A0A5M8FNP1_9GAMM</name>
<evidence type="ECO:0000256" key="1">
    <source>
        <dbReference type="SAM" id="Coils"/>
    </source>
</evidence>
<gene>
    <name evidence="2" type="ORF">F2Q65_09250</name>
</gene>
<dbReference type="EMBL" id="VWXX01000011">
    <property type="protein sequence ID" value="KAA6185276.1"/>
    <property type="molecule type" value="Genomic_DNA"/>
</dbReference>
<evidence type="ECO:0000313" key="3">
    <source>
        <dbReference type="Proteomes" id="UP000322981"/>
    </source>
</evidence>
<keyword evidence="1" id="KW-0175">Coiled coil</keyword>
<feature type="coiled-coil region" evidence="1">
    <location>
        <begin position="66"/>
        <end position="93"/>
    </location>
</feature>
<reference evidence="2 3" key="1">
    <citation type="submission" date="2019-09" db="EMBL/GenBank/DDBJ databases">
        <title>Whole-genome sequence of the purple sulfur bacterium Thiohalocapsa marina DSM 19078.</title>
        <authorList>
            <person name="Kyndt J.A."/>
            <person name="Meyer T.E."/>
        </authorList>
    </citation>
    <scope>NUCLEOTIDE SEQUENCE [LARGE SCALE GENOMIC DNA]</scope>
    <source>
        <strain evidence="2 3">DSM 19078</strain>
    </source>
</reference>